<dbReference type="PANTHER" id="PTHR30367:SF12">
    <property type="entry name" value="P-HYDROXYBENZOIC ACID EFFLUX PUMP SUBUNIT AAEA"/>
    <property type="match status" value="1"/>
</dbReference>
<comment type="caution">
    <text evidence="9">The sequence shown here is derived from an EMBL/GenBank/DDBJ whole genome shotgun (WGS) entry which is preliminary data.</text>
</comment>
<dbReference type="InterPro" id="IPR058634">
    <property type="entry name" value="AaeA-lik-b-barrel"/>
</dbReference>
<gene>
    <name evidence="9" type="ORF">NVS89_17130</name>
</gene>
<evidence type="ECO:0000313" key="10">
    <source>
        <dbReference type="Proteomes" id="UP001151088"/>
    </source>
</evidence>
<reference evidence="9" key="1">
    <citation type="submission" date="2022-08" db="EMBL/GenBank/DDBJ databases">
        <authorList>
            <person name="Li F."/>
        </authorList>
    </citation>
    <scope>NUCLEOTIDE SEQUENCE</scope>
    <source>
        <strain evidence="9">MQZ15Z-1</strain>
    </source>
</reference>
<dbReference type="Pfam" id="PF25963">
    <property type="entry name" value="Beta-barrel_AAEA"/>
    <property type="match status" value="1"/>
</dbReference>
<dbReference type="InterPro" id="IPR058625">
    <property type="entry name" value="MdtA-like_BSH"/>
</dbReference>
<evidence type="ECO:0000313" key="9">
    <source>
        <dbReference type="EMBL" id="MCS0496825.1"/>
    </source>
</evidence>
<dbReference type="GO" id="GO:0016020">
    <property type="term" value="C:membrane"/>
    <property type="evidence" value="ECO:0007669"/>
    <property type="project" value="InterPro"/>
</dbReference>
<dbReference type="RefSeq" id="WP_258733984.1">
    <property type="nucleotide sequence ID" value="NZ_JANTHZ010000008.1"/>
</dbReference>
<keyword evidence="10" id="KW-1185">Reference proteome</keyword>
<feature type="coiled-coil region" evidence="5">
    <location>
        <begin position="101"/>
        <end position="134"/>
    </location>
</feature>
<comment type="similarity">
    <text evidence="1">Belongs to the membrane fusion protein (MFP) (TC 8.A.1) family.</text>
</comment>
<feature type="compositionally biased region" description="Polar residues" evidence="6">
    <location>
        <begin position="292"/>
        <end position="302"/>
    </location>
</feature>
<name>A0A9X2PF80_9HYPH</name>
<keyword evidence="4" id="KW-0472">Membrane</keyword>
<feature type="domain" description="p-hydroxybenzoic acid efflux pump subunit AaeA-like beta-barrel" evidence="8">
    <location>
        <begin position="189"/>
        <end position="285"/>
    </location>
</feature>
<evidence type="ECO:0000256" key="5">
    <source>
        <dbReference type="SAM" id="Coils"/>
    </source>
</evidence>
<evidence type="ECO:0000256" key="2">
    <source>
        <dbReference type="ARBA" id="ARBA00022692"/>
    </source>
</evidence>
<dbReference type="EMBL" id="JANTHZ010000008">
    <property type="protein sequence ID" value="MCS0496825.1"/>
    <property type="molecule type" value="Genomic_DNA"/>
</dbReference>
<keyword evidence="2" id="KW-0812">Transmembrane</keyword>
<accession>A0A9X2PF80</accession>
<evidence type="ECO:0000259" key="8">
    <source>
        <dbReference type="Pfam" id="PF25963"/>
    </source>
</evidence>
<dbReference type="Gene3D" id="2.40.50.100">
    <property type="match status" value="1"/>
</dbReference>
<keyword evidence="5" id="KW-0175">Coiled coil</keyword>
<evidence type="ECO:0000256" key="6">
    <source>
        <dbReference type="SAM" id="MobiDB-lite"/>
    </source>
</evidence>
<dbReference type="AlphaFoldDB" id="A0A9X2PF80"/>
<keyword evidence="3" id="KW-1133">Transmembrane helix</keyword>
<organism evidence="9 10">
    <name type="scientific">Ancylobacter mangrovi</name>
    <dbReference type="NCBI Taxonomy" id="2972472"/>
    <lineage>
        <taxon>Bacteria</taxon>
        <taxon>Pseudomonadati</taxon>
        <taxon>Pseudomonadota</taxon>
        <taxon>Alphaproteobacteria</taxon>
        <taxon>Hyphomicrobiales</taxon>
        <taxon>Xanthobacteraceae</taxon>
        <taxon>Ancylobacter</taxon>
    </lineage>
</organism>
<proteinExistence type="inferred from homology"/>
<dbReference type="GO" id="GO:0022857">
    <property type="term" value="F:transmembrane transporter activity"/>
    <property type="evidence" value="ECO:0007669"/>
    <property type="project" value="InterPro"/>
</dbReference>
<feature type="region of interest" description="Disordered" evidence="6">
    <location>
        <begin position="289"/>
        <end position="317"/>
    </location>
</feature>
<dbReference type="Proteomes" id="UP001151088">
    <property type="component" value="Unassembled WGS sequence"/>
</dbReference>
<dbReference type="InterPro" id="IPR050393">
    <property type="entry name" value="MFP_Efflux_Pump"/>
</dbReference>
<evidence type="ECO:0000256" key="1">
    <source>
        <dbReference type="ARBA" id="ARBA00009477"/>
    </source>
</evidence>
<dbReference type="NCBIfam" id="TIGR01730">
    <property type="entry name" value="RND_mfp"/>
    <property type="match status" value="1"/>
</dbReference>
<sequence>MTFSLRGAFRVAVTLLIVLAALGAGSELWGHYMNDPWTRDAKVRADIVGVAPDVSGFVSEVLVHDNQAVKAGDVLFRIDRARFAIALDQAEAVVAGRKASLDQAKRDRERYEQLKDVVSQQKTEQARMEEAEAAASYQQALADRDLARLNLERCDVKAPVNGTITNLSMRPGDYVSTGTARLALVDTDSLRIEGYFEETKLARIHVGAPVSIKLMGQPETLEGHVESIAAGIEDRERTVGDGLLANINPTFSWVRLAQRVPVRIAFDQTPADVRLVAGLTATVSVGPVDGKTQVSRDTTSAGVATAGGLASSPRALP</sequence>
<dbReference type="InterPro" id="IPR006143">
    <property type="entry name" value="RND_pump_MFP"/>
</dbReference>
<dbReference type="PANTHER" id="PTHR30367">
    <property type="entry name" value="P-HYDROXYBENZOIC ACID EFFLUX PUMP SUBUNIT AAEA-RELATED"/>
    <property type="match status" value="1"/>
</dbReference>
<dbReference type="Gene3D" id="2.40.30.170">
    <property type="match status" value="1"/>
</dbReference>
<dbReference type="Pfam" id="PF25917">
    <property type="entry name" value="BSH_RND"/>
    <property type="match status" value="1"/>
</dbReference>
<feature type="domain" description="Multidrug resistance protein MdtA-like barrel-sandwich hybrid" evidence="7">
    <location>
        <begin position="47"/>
        <end position="186"/>
    </location>
</feature>
<evidence type="ECO:0000259" key="7">
    <source>
        <dbReference type="Pfam" id="PF25917"/>
    </source>
</evidence>
<protein>
    <submittedName>
        <fullName evidence="9">HlyD family secretion protein</fullName>
    </submittedName>
</protein>
<evidence type="ECO:0000256" key="4">
    <source>
        <dbReference type="ARBA" id="ARBA00023136"/>
    </source>
</evidence>
<dbReference type="SUPFAM" id="SSF111369">
    <property type="entry name" value="HlyD-like secretion proteins"/>
    <property type="match status" value="1"/>
</dbReference>
<evidence type="ECO:0000256" key="3">
    <source>
        <dbReference type="ARBA" id="ARBA00022989"/>
    </source>
</evidence>